<reference evidence="2" key="1">
    <citation type="journal article" date="2021" name="Microbiology">
        <title>Metagenomic Analysis of the Microbial Community in the Underground Coal Fire Area (Kemerovo Region, Russia) Revealed Predominance of Thermophilic Members of the Phyla Deinococcus-thermus, Aquificae, and Firmicutes.</title>
        <authorList>
            <person name="Kadnikov V."/>
            <person name="Mardanov A.V."/>
            <person name="Beletsky A.V."/>
            <person name="Karnachuk O.V."/>
            <person name="Ravin N.V."/>
        </authorList>
    </citation>
    <scope>NUCLEOTIDE SEQUENCE</scope>
    <source>
        <strain evidence="2">RBS10-49</strain>
    </source>
</reference>
<dbReference type="InterPro" id="IPR012854">
    <property type="entry name" value="Cu_amine_oxidase-like_N"/>
</dbReference>
<dbReference type="SUPFAM" id="SSF55383">
    <property type="entry name" value="Copper amine oxidase, domain N"/>
    <property type="match status" value="2"/>
</dbReference>
<gene>
    <name evidence="2" type="ORF">KM312_00310</name>
</gene>
<organism evidence="2 3">
    <name type="scientific">Hydrogenibacillus schlegelii</name>
    <name type="common">Bacillus schlegelii</name>
    <dbReference type="NCBI Taxonomy" id="1484"/>
    <lineage>
        <taxon>Bacteria</taxon>
        <taxon>Bacillati</taxon>
        <taxon>Bacillota</taxon>
        <taxon>Bacilli</taxon>
        <taxon>Bacillales</taxon>
        <taxon>Bacillales Family X. Incertae Sedis</taxon>
        <taxon>Hydrogenibacillus</taxon>
    </lineage>
</organism>
<protein>
    <submittedName>
        <fullName evidence="2">Copper amine oxidase N-terminal domain-containing protein</fullName>
    </submittedName>
</protein>
<evidence type="ECO:0000313" key="2">
    <source>
        <dbReference type="EMBL" id="MBT9281113.1"/>
    </source>
</evidence>
<accession>A0A947CV43</accession>
<evidence type="ECO:0000313" key="3">
    <source>
        <dbReference type="Proteomes" id="UP000748108"/>
    </source>
</evidence>
<dbReference type="AlphaFoldDB" id="A0A947CV43"/>
<dbReference type="EMBL" id="JAHHQF010000008">
    <property type="protein sequence ID" value="MBT9281113.1"/>
    <property type="molecule type" value="Genomic_DNA"/>
</dbReference>
<proteinExistence type="predicted"/>
<evidence type="ECO:0000259" key="1">
    <source>
        <dbReference type="Pfam" id="PF07833"/>
    </source>
</evidence>
<dbReference type="Gene3D" id="3.30.457.10">
    <property type="entry name" value="Copper amine oxidase-like, N-terminal domain"/>
    <property type="match status" value="2"/>
</dbReference>
<comment type="caution">
    <text evidence="2">The sequence shown here is derived from an EMBL/GenBank/DDBJ whole genome shotgun (WGS) entry which is preliminary data.</text>
</comment>
<dbReference type="InterPro" id="IPR036582">
    <property type="entry name" value="Mao_N_sf"/>
</dbReference>
<feature type="domain" description="Copper amine oxidase-like N-terminal" evidence="1">
    <location>
        <begin position="76"/>
        <end position="183"/>
    </location>
</feature>
<dbReference type="Pfam" id="PF07833">
    <property type="entry name" value="Cu_amine_oxidN1"/>
    <property type="match status" value="1"/>
</dbReference>
<name>A0A947CV43_HYDSH</name>
<sequence length="281" mass="31037">MIKLISRSLAIALGLLLIAAAVPLYIFANSSPTEEKVVTDTGYVVFRIGDKDVVVKGPNVAKFAAELPKRPASVEGASVITMDAAPFIENSRTYVPVRYLANALGVADANVKWDESARLVTLAEPGFPTVEMTIGEKRVTSNGKATATDVAPVIRDARTMLPAKYVAEALGYTVEWDAQTKTVLANKGTRPSEEELQKVYAEFERLNKSGDTELSEQAQAYLNRFKNPPPIEQRAANMGLTVEEYEIWLDAKRKGKPVPPEIQAKIDERFHRIITEEWMKN</sequence>
<dbReference type="Proteomes" id="UP000748108">
    <property type="component" value="Unassembled WGS sequence"/>
</dbReference>